<protein>
    <recommendedName>
        <fullName evidence="5">SPOR domain-containing protein</fullName>
    </recommendedName>
</protein>
<name>A0A917E7I3_9FLAO</name>
<feature type="coiled-coil region" evidence="1">
    <location>
        <begin position="6"/>
        <end position="43"/>
    </location>
</feature>
<evidence type="ECO:0000256" key="1">
    <source>
        <dbReference type="SAM" id="Coils"/>
    </source>
</evidence>
<accession>A0A917E7I3</accession>
<keyword evidence="2" id="KW-0472">Membrane</keyword>
<proteinExistence type="predicted"/>
<keyword evidence="2" id="KW-0812">Transmembrane</keyword>
<evidence type="ECO:0000313" key="4">
    <source>
        <dbReference type="Proteomes" id="UP000599688"/>
    </source>
</evidence>
<organism evidence="3 4">
    <name type="scientific">Psychroflexus salis</name>
    <dbReference type="NCBI Taxonomy" id="1526574"/>
    <lineage>
        <taxon>Bacteria</taxon>
        <taxon>Pseudomonadati</taxon>
        <taxon>Bacteroidota</taxon>
        <taxon>Flavobacteriia</taxon>
        <taxon>Flavobacteriales</taxon>
        <taxon>Flavobacteriaceae</taxon>
        <taxon>Psychroflexus</taxon>
    </lineage>
</organism>
<dbReference type="AlphaFoldDB" id="A0A917E7I3"/>
<keyword evidence="4" id="KW-1185">Reference proteome</keyword>
<evidence type="ECO:0008006" key="5">
    <source>
        <dbReference type="Google" id="ProtNLM"/>
    </source>
</evidence>
<dbReference type="Proteomes" id="UP000599688">
    <property type="component" value="Unassembled WGS sequence"/>
</dbReference>
<keyword evidence="2" id="KW-1133">Transmembrane helix</keyword>
<comment type="caution">
    <text evidence="3">The sequence shown here is derived from an EMBL/GenBank/DDBJ whole genome shotgun (WGS) entry which is preliminary data.</text>
</comment>
<dbReference type="RefSeq" id="WP_188405950.1">
    <property type="nucleotide sequence ID" value="NZ_BMGL01000006.1"/>
</dbReference>
<gene>
    <name evidence="3" type="ORF">GCM10010831_12460</name>
</gene>
<feature type="transmembrane region" description="Helical" evidence="2">
    <location>
        <begin position="47"/>
        <end position="66"/>
    </location>
</feature>
<evidence type="ECO:0000256" key="2">
    <source>
        <dbReference type="SAM" id="Phobius"/>
    </source>
</evidence>
<sequence>MPVLTEEELQKLKDKASKAEKNLKATQANQKQLQEDVEDAKTKKKGFLIGFIICLVLLIISLVIFFNSPETLGIETNSLAADEVVVKKSEIENYKASIAQLEKDLAAQHTSHPLDLNAFYAVQLGAFKKFNTRLSSDSYNIVRNANYQDFNLFTLGVFETEAEAEELRKVVKQLNFKDAFVGKYENGERVDAQF</sequence>
<reference evidence="3 4" key="1">
    <citation type="journal article" date="2014" name="Int. J. Syst. Evol. Microbiol.">
        <title>Complete genome sequence of Corynebacterium casei LMG S-19264T (=DSM 44701T), isolated from a smear-ripened cheese.</title>
        <authorList>
            <consortium name="US DOE Joint Genome Institute (JGI-PGF)"/>
            <person name="Walter F."/>
            <person name="Albersmeier A."/>
            <person name="Kalinowski J."/>
            <person name="Ruckert C."/>
        </authorList>
    </citation>
    <scope>NUCLEOTIDE SEQUENCE [LARGE SCALE GENOMIC DNA]</scope>
    <source>
        <strain evidence="3 4">CGMCC 1.12925</strain>
    </source>
</reference>
<keyword evidence="1" id="KW-0175">Coiled coil</keyword>
<feature type="coiled-coil region" evidence="1">
    <location>
        <begin position="84"/>
        <end position="111"/>
    </location>
</feature>
<evidence type="ECO:0000313" key="3">
    <source>
        <dbReference type="EMBL" id="GGE12552.1"/>
    </source>
</evidence>
<dbReference type="EMBL" id="BMGL01000006">
    <property type="protein sequence ID" value="GGE12552.1"/>
    <property type="molecule type" value="Genomic_DNA"/>
</dbReference>